<dbReference type="Pfam" id="PF13439">
    <property type="entry name" value="Glyco_transf_4"/>
    <property type="match status" value="1"/>
</dbReference>
<feature type="domain" description="Glycosyl transferase family 1" evidence="1">
    <location>
        <begin position="208"/>
        <end position="366"/>
    </location>
</feature>
<accession>A0A4Q9GJH5</accession>
<gene>
    <name evidence="3" type="ORF">EYR15_10425</name>
</gene>
<dbReference type="PANTHER" id="PTHR12526:SF630">
    <property type="entry name" value="GLYCOSYLTRANSFERASE"/>
    <property type="match status" value="1"/>
</dbReference>
<evidence type="ECO:0000313" key="4">
    <source>
        <dbReference type="Proteomes" id="UP000291613"/>
    </source>
</evidence>
<evidence type="ECO:0000313" key="3">
    <source>
        <dbReference type="EMBL" id="TBN53421.1"/>
    </source>
</evidence>
<dbReference type="OrthoDB" id="7847955at2"/>
<name>A0A4Q9GJH5_9HYPH</name>
<dbReference type="AlphaFoldDB" id="A0A4Q9GJH5"/>
<keyword evidence="4" id="KW-1185">Reference proteome</keyword>
<dbReference type="Proteomes" id="UP000291613">
    <property type="component" value="Unassembled WGS sequence"/>
</dbReference>
<keyword evidence="3" id="KW-0808">Transferase</keyword>
<dbReference type="GO" id="GO:0016757">
    <property type="term" value="F:glycosyltransferase activity"/>
    <property type="evidence" value="ECO:0007669"/>
    <property type="project" value="UniProtKB-ARBA"/>
</dbReference>
<reference evidence="3 4" key="1">
    <citation type="submission" date="2019-02" db="EMBL/GenBank/DDBJ databases">
        <title>Hansschlegelia quercus sp. nov., a novel methylotrophic bacterium from buds of oak (Quercus robur L.).</title>
        <authorList>
            <person name="Agafonova N.V."/>
            <person name="Kaparullina E.N."/>
            <person name="Grouzdev D.S."/>
            <person name="Doronina N.V."/>
        </authorList>
    </citation>
    <scope>NUCLEOTIDE SEQUENCE [LARGE SCALE GENOMIC DNA]</scope>
    <source>
        <strain evidence="3 4">Dub</strain>
    </source>
</reference>
<sequence length="396" mass="42420">MRASGMDGRRHVGLFMYGLSGGGVPRRVITLANALAERDWRVDLLVVDASGDLRSTVNPAVRVLEIGGWLARLPFVRSKRRRQFALTVRPLVRYLRREAPDVLFSADNYANFAAIEARQEADVAVGLVVSQRNNASAYAAKKSGLIERIRGLYPLADQIVTVSQGVAEDMAALGLPRAKIRTIYNPVLGPAFEAAAATEVSHSWFAVPGRPLIVAAGRVGVQKNFDMLIRAFAGLRGRGVNARLLILGGDDKPGARDELKALASSLGVGEDVDLPGAVPLAVPYLARADLFVLSSRWEGLPGVLIEAIGCGTPVVSTDCPSGPREILDGGVYGRLTPVGDADAMTQAMAATLSEPRDPERLRRRAELFATDVAVARYETLFEEMSPREAALSPSAA</sequence>
<evidence type="ECO:0000259" key="1">
    <source>
        <dbReference type="Pfam" id="PF00534"/>
    </source>
</evidence>
<dbReference type="EMBL" id="SIUB01000004">
    <property type="protein sequence ID" value="TBN53421.1"/>
    <property type="molecule type" value="Genomic_DNA"/>
</dbReference>
<comment type="caution">
    <text evidence="3">The sequence shown here is derived from an EMBL/GenBank/DDBJ whole genome shotgun (WGS) entry which is preliminary data.</text>
</comment>
<protein>
    <submittedName>
        <fullName evidence="3">Glycosyltransferase</fullName>
    </submittedName>
</protein>
<dbReference type="Pfam" id="PF00534">
    <property type="entry name" value="Glycos_transf_1"/>
    <property type="match status" value="1"/>
</dbReference>
<dbReference type="SUPFAM" id="SSF53756">
    <property type="entry name" value="UDP-Glycosyltransferase/glycogen phosphorylase"/>
    <property type="match status" value="1"/>
</dbReference>
<dbReference type="Gene3D" id="3.40.50.2000">
    <property type="entry name" value="Glycogen Phosphorylase B"/>
    <property type="match status" value="2"/>
</dbReference>
<dbReference type="CDD" id="cd03811">
    <property type="entry name" value="GT4_GT28_WabH-like"/>
    <property type="match status" value="1"/>
</dbReference>
<organism evidence="3 4">
    <name type="scientific">Hansschlegelia quercus</name>
    <dbReference type="NCBI Taxonomy" id="2528245"/>
    <lineage>
        <taxon>Bacteria</taxon>
        <taxon>Pseudomonadati</taxon>
        <taxon>Pseudomonadota</taxon>
        <taxon>Alphaproteobacteria</taxon>
        <taxon>Hyphomicrobiales</taxon>
        <taxon>Methylopilaceae</taxon>
        <taxon>Hansschlegelia</taxon>
    </lineage>
</organism>
<dbReference type="InterPro" id="IPR001296">
    <property type="entry name" value="Glyco_trans_1"/>
</dbReference>
<evidence type="ECO:0000259" key="2">
    <source>
        <dbReference type="Pfam" id="PF13439"/>
    </source>
</evidence>
<proteinExistence type="predicted"/>
<feature type="domain" description="Glycosyltransferase subfamily 4-like N-terminal" evidence="2">
    <location>
        <begin position="22"/>
        <end position="187"/>
    </location>
</feature>
<dbReference type="PANTHER" id="PTHR12526">
    <property type="entry name" value="GLYCOSYLTRANSFERASE"/>
    <property type="match status" value="1"/>
</dbReference>
<dbReference type="InterPro" id="IPR028098">
    <property type="entry name" value="Glyco_trans_4-like_N"/>
</dbReference>